<feature type="compositionally biased region" description="Polar residues" evidence="1">
    <location>
        <begin position="112"/>
        <end position="130"/>
    </location>
</feature>
<comment type="caution">
    <text evidence="2">The sequence shown here is derived from an EMBL/GenBank/DDBJ whole genome shotgun (WGS) entry which is preliminary data.</text>
</comment>
<reference evidence="2 3" key="1">
    <citation type="submission" date="2024-08" db="EMBL/GenBank/DDBJ databases">
        <authorList>
            <person name="Cucini C."/>
            <person name="Frati F."/>
        </authorList>
    </citation>
    <scope>NUCLEOTIDE SEQUENCE [LARGE SCALE GENOMIC DNA]</scope>
</reference>
<organism evidence="2 3">
    <name type="scientific">Orchesella dallaii</name>
    <dbReference type="NCBI Taxonomy" id="48710"/>
    <lineage>
        <taxon>Eukaryota</taxon>
        <taxon>Metazoa</taxon>
        <taxon>Ecdysozoa</taxon>
        <taxon>Arthropoda</taxon>
        <taxon>Hexapoda</taxon>
        <taxon>Collembola</taxon>
        <taxon>Entomobryomorpha</taxon>
        <taxon>Entomobryoidea</taxon>
        <taxon>Orchesellidae</taxon>
        <taxon>Orchesellinae</taxon>
        <taxon>Orchesella</taxon>
    </lineage>
</organism>
<evidence type="ECO:0000256" key="1">
    <source>
        <dbReference type="SAM" id="MobiDB-lite"/>
    </source>
</evidence>
<dbReference type="Proteomes" id="UP001642540">
    <property type="component" value="Unassembled WGS sequence"/>
</dbReference>
<evidence type="ECO:0000313" key="2">
    <source>
        <dbReference type="EMBL" id="CAL8103936.1"/>
    </source>
</evidence>
<feature type="compositionally biased region" description="Basic and acidic residues" evidence="1">
    <location>
        <begin position="77"/>
        <end position="89"/>
    </location>
</feature>
<gene>
    <name evidence="2" type="ORF">ODALV1_LOCUS11601</name>
</gene>
<evidence type="ECO:0000313" key="3">
    <source>
        <dbReference type="Proteomes" id="UP001642540"/>
    </source>
</evidence>
<accession>A0ABP1QI26</accession>
<sequence>MNSAIFDMEMERLDSEIEKTRRQFYSAVLGKKRRVKRSWLEINTLTNAHLLQTLPYRAMLGHVAKVAEERDKMIGEILASKEAESSQHNDEEDADENTLSTSTISDCDDNYNYASSASELDLTSASFTSPETKETQFENEEESGDGKRKQL</sequence>
<keyword evidence="3" id="KW-1185">Reference proteome</keyword>
<proteinExistence type="predicted"/>
<feature type="region of interest" description="Disordered" evidence="1">
    <location>
        <begin position="77"/>
        <end position="151"/>
    </location>
</feature>
<dbReference type="EMBL" id="CAXLJM020000035">
    <property type="protein sequence ID" value="CAL8103936.1"/>
    <property type="molecule type" value="Genomic_DNA"/>
</dbReference>
<name>A0ABP1QI26_9HEXA</name>
<protein>
    <submittedName>
        <fullName evidence="2">Uncharacterized protein</fullName>
    </submittedName>
</protein>